<dbReference type="EMBL" id="JAWDJW010011673">
    <property type="protein sequence ID" value="KAK3044637.1"/>
    <property type="molecule type" value="Genomic_DNA"/>
</dbReference>
<comment type="caution">
    <text evidence="1">The sequence shown here is derived from an EMBL/GenBank/DDBJ whole genome shotgun (WGS) entry which is preliminary data.</text>
</comment>
<protein>
    <submittedName>
        <fullName evidence="1">Elongation of fatty acids protein 2</fullName>
    </submittedName>
</protein>
<proteinExistence type="predicted"/>
<dbReference type="Proteomes" id="UP001186974">
    <property type="component" value="Unassembled WGS sequence"/>
</dbReference>
<organism evidence="1 2">
    <name type="scientific">Coniosporium uncinatum</name>
    <dbReference type="NCBI Taxonomy" id="93489"/>
    <lineage>
        <taxon>Eukaryota</taxon>
        <taxon>Fungi</taxon>
        <taxon>Dikarya</taxon>
        <taxon>Ascomycota</taxon>
        <taxon>Pezizomycotina</taxon>
        <taxon>Dothideomycetes</taxon>
        <taxon>Dothideomycetes incertae sedis</taxon>
        <taxon>Coniosporium</taxon>
    </lineage>
</organism>
<feature type="non-terminal residue" evidence="1">
    <location>
        <position position="1"/>
    </location>
</feature>
<sequence length="125" mass="14562">YTLPEDWPFADARLLFLEPDVRAADHPDCDFKWEAPDIDGLVKFLVEDKGFNEDRVRSGAQRLMKTLKSAQQSRLEGFFKPVQKTEEEKESLKRKNEEKIQDKKKKQKIAQKEKKEAKAKPRGTA</sequence>
<name>A0ACC3CUF0_9PEZI</name>
<keyword evidence="2" id="KW-1185">Reference proteome</keyword>
<accession>A0ACC3CUF0</accession>
<evidence type="ECO:0000313" key="2">
    <source>
        <dbReference type="Proteomes" id="UP001186974"/>
    </source>
</evidence>
<evidence type="ECO:0000313" key="1">
    <source>
        <dbReference type="EMBL" id="KAK3044637.1"/>
    </source>
</evidence>
<gene>
    <name evidence="1" type="primary">FEN1</name>
    <name evidence="1" type="ORF">LTS18_000749</name>
</gene>
<reference evidence="1" key="1">
    <citation type="submission" date="2024-09" db="EMBL/GenBank/DDBJ databases">
        <title>Black Yeasts Isolated from many extreme environments.</title>
        <authorList>
            <person name="Coleine C."/>
            <person name="Stajich J.E."/>
            <person name="Selbmann L."/>
        </authorList>
    </citation>
    <scope>NUCLEOTIDE SEQUENCE</scope>
    <source>
        <strain evidence="1">CCFEE 5737</strain>
    </source>
</reference>